<dbReference type="Proteomes" id="UP001519924">
    <property type="component" value="Unassembled WGS sequence"/>
</dbReference>
<dbReference type="SUPFAM" id="SSF53822">
    <property type="entry name" value="Periplasmic binding protein-like I"/>
    <property type="match status" value="1"/>
</dbReference>
<dbReference type="CDD" id="cd06340">
    <property type="entry name" value="PBP1_ABC_ligand_binding-like"/>
    <property type="match status" value="1"/>
</dbReference>
<protein>
    <submittedName>
        <fullName evidence="5">ABC transporter substrate-binding protein</fullName>
    </submittedName>
</protein>
<keyword evidence="3" id="KW-0029">Amino-acid transport</keyword>
<evidence type="ECO:0000256" key="3">
    <source>
        <dbReference type="ARBA" id="ARBA00022970"/>
    </source>
</evidence>
<name>A0ABS7EZH0_9PROT</name>
<evidence type="ECO:0000313" key="6">
    <source>
        <dbReference type="Proteomes" id="UP001519924"/>
    </source>
</evidence>
<organism evidence="5 6">
    <name type="scientific">Caldovatus aquaticus</name>
    <dbReference type="NCBI Taxonomy" id="2865671"/>
    <lineage>
        <taxon>Bacteria</taxon>
        <taxon>Pseudomonadati</taxon>
        <taxon>Pseudomonadota</taxon>
        <taxon>Alphaproteobacteria</taxon>
        <taxon>Acetobacterales</taxon>
        <taxon>Roseomonadaceae</taxon>
        <taxon>Caldovatus</taxon>
    </lineage>
</organism>
<feature type="domain" description="Leucine-binding protein" evidence="4">
    <location>
        <begin position="43"/>
        <end position="399"/>
    </location>
</feature>
<proteinExistence type="inferred from homology"/>
<dbReference type="Gene3D" id="3.40.50.2300">
    <property type="match status" value="2"/>
</dbReference>
<dbReference type="Pfam" id="PF13458">
    <property type="entry name" value="Peripla_BP_6"/>
    <property type="match status" value="1"/>
</dbReference>
<keyword evidence="6" id="KW-1185">Reference proteome</keyword>
<dbReference type="InterPro" id="IPR051010">
    <property type="entry name" value="BCAA_transport"/>
</dbReference>
<evidence type="ECO:0000256" key="2">
    <source>
        <dbReference type="ARBA" id="ARBA00022729"/>
    </source>
</evidence>
<evidence type="ECO:0000259" key="4">
    <source>
        <dbReference type="Pfam" id="PF13458"/>
    </source>
</evidence>
<gene>
    <name evidence="5" type="ORF">K1J50_04660</name>
</gene>
<comment type="similarity">
    <text evidence="1">Belongs to the leucine-binding protein family.</text>
</comment>
<dbReference type="InterPro" id="IPR028082">
    <property type="entry name" value="Peripla_BP_I"/>
</dbReference>
<evidence type="ECO:0000313" key="5">
    <source>
        <dbReference type="EMBL" id="MBW8268771.1"/>
    </source>
</evidence>
<dbReference type="EMBL" id="JAHZUY010000006">
    <property type="protein sequence ID" value="MBW8268771.1"/>
    <property type="molecule type" value="Genomic_DNA"/>
</dbReference>
<reference evidence="5 6" key="1">
    <citation type="submission" date="2021-08" db="EMBL/GenBank/DDBJ databases">
        <title>Caldovatus sediminis gen. nov., sp. nov., a moderately thermophilic bacterium isolated from a hot spring.</title>
        <authorList>
            <person name="Hu C.-J."/>
            <person name="Li W.-J."/>
            <person name="Xian W.-D."/>
        </authorList>
    </citation>
    <scope>NUCLEOTIDE SEQUENCE [LARGE SCALE GENOMIC DNA]</scope>
    <source>
        <strain evidence="5 6">SYSU G05006</strain>
    </source>
</reference>
<dbReference type="InterPro" id="IPR028081">
    <property type="entry name" value="Leu-bd"/>
</dbReference>
<dbReference type="PANTHER" id="PTHR30483:SF37">
    <property type="entry name" value="ABC TRANSPORTER SUBSTRATE-BINDING PROTEIN"/>
    <property type="match status" value="1"/>
</dbReference>
<dbReference type="PANTHER" id="PTHR30483">
    <property type="entry name" value="LEUCINE-SPECIFIC-BINDING PROTEIN"/>
    <property type="match status" value="1"/>
</dbReference>
<keyword evidence="2" id="KW-0732">Signal</keyword>
<evidence type="ECO:0000256" key="1">
    <source>
        <dbReference type="ARBA" id="ARBA00010062"/>
    </source>
</evidence>
<accession>A0ABS7EZH0</accession>
<comment type="caution">
    <text evidence="5">The sequence shown here is derived from an EMBL/GenBank/DDBJ whole genome shotgun (WGS) entry which is preliminary data.</text>
</comment>
<sequence>MSAVAPPPRRRPILLGTAAIAALARAPARPARAQSSPAAGNELRLGALFPLSGPLALLGDESFRGVELAVEERNAQGGVLGKPVRLVRADAADPAQAVAEAKRLMEQDRVAAILGTRASALSLAASQVAELQGVPYVELGAVADAITERGFRNLYRTCPRAADYAAVVLDAVVEVLAPPLATDPTAFRLVVLHEDAPDGQSVAAALEQQIARRGFQLVEKIAHPPRASDLASLAPRLRGAGTDILLHAGGQQSDIVPLFRGMQDANWRPRMVIGTGGGYSLAETARAVGAAFEGVMNVDVTQFAVQERLAPGVGAFAETYRRKYGTEPRTGDSLASAFGARVFLDALARAGAAERDRLRAALLATDIAEGTTATGWGARFDEKGQNQRARPFLVQWQGGRLVTVFPPAAAVAAPRARLGPPRD</sequence>
<dbReference type="InterPro" id="IPR006311">
    <property type="entry name" value="TAT_signal"/>
</dbReference>
<dbReference type="RefSeq" id="WP_220116272.1">
    <property type="nucleotide sequence ID" value="NZ_JAHZUY010000006.1"/>
</dbReference>
<dbReference type="PROSITE" id="PS51318">
    <property type="entry name" value="TAT"/>
    <property type="match status" value="1"/>
</dbReference>
<keyword evidence="3" id="KW-0813">Transport</keyword>